<dbReference type="InterPro" id="IPR008523">
    <property type="entry name" value="DUF805"/>
</dbReference>
<dbReference type="Proteomes" id="UP000077355">
    <property type="component" value="Unassembled WGS sequence"/>
</dbReference>
<dbReference type="PANTHER" id="PTHR34980:SF2">
    <property type="entry name" value="INNER MEMBRANE PROTEIN YHAH-RELATED"/>
    <property type="match status" value="1"/>
</dbReference>
<dbReference type="Pfam" id="PF05656">
    <property type="entry name" value="DUF805"/>
    <property type="match status" value="1"/>
</dbReference>
<reference evidence="2 3" key="1">
    <citation type="submission" date="2016-03" db="EMBL/GenBank/DDBJ databases">
        <title>Draft genome sequence of Paenibacillus antarcticus CECT 5836.</title>
        <authorList>
            <person name="Shin S.-K."/>
            <person name="Yi H."/>
        </authorList>
    </citation>
    <scope>NUCLEOTIDE SEQUENCE [LARGE SCALE GENOMIC DNA]</scope>
    <source>
        <strain evidence="2 3">CECT 5836</strain>
    </source>
</reference>
<evidence type="ECO:0008006" key="4">
    <source>
        <dbReference type="Google" id="ProtNLM"/>
    </source>
</evidence>
<keyword evidence="3" id="KW-1185">Reference proteome</keyword>
<feature type="transmembrane region" description="Helical" evidence="1">
    <location>
        <begin position="23"/>
        <end position="43"/>
    </location>
</feature>
<organism evidence="2 3">
    <name type="scientific">Paenibacillus antarcticus</name>
    <dbReference type="NCBI Taxonomy" id="253703"/>
    <lineage>
        <taxon>Bacteria</taxon>
        <taxon>Bacillati</taxon>
        <taxon>Bacillota</taxon>
        <taxon>Bacilli</taxon>
        <taxon>Bacillales</taxon>
        <taxon>Paenibacillaceae</taxon>
        <taxon>Paenibacillus</taxon>
    </lineage>
</organism>
<sequence length="115" mass="13479">MEWYLKVLKNYVGFDGRARRTEYWMFALVSFIISFVLLMLQFITDLKPLFTTLYSLFILLPTLAVTVRRLHDTGRSGWWYFISFIPLVGGIIIFVFMCLDSVEDNEYGPNPKGFS</sequence>
<name>A0A168QN67_9BACL</name>
<dbReference type="AlphaFoldDB" id="A0A168QN67"/>
<proteinExistence type="predicted"/>
<dbReference type="GO" id="GO:0005886">
    <property type="term" value="C:plasma membrane"/>
    <property type="evidence" value="ECO:0007669"/>
    <property type="project" value="TreeGrafter"/>
</dbReference>
<dbReference type="PANTHER" id="PTHR34980">
    <property type="entry name" value="INNER MEMBRANE PROTEIN-RELATED-RELATED"/>
    <property type="match status" value="1"/>
</dbReference>
<evidence type="ECO:0000313" key="2">
    <source>
        <dbReference type="EMBL" id="OAB47987.1"/>
    </source>
</evidence>
<dbReference type="OrthoDB" id="9812349at2"/>
<comment type="caution">
    <text evidence="2">The sequence shown here is derived from an EMBL/GenBank/DDBJ whole genome shotgun (WGS) entry which is preliminary data.</text>
</comment>
<dbReference type="RefSeq" id="WP_068646686.1">
    <property type="nucleotide sequence ID" value="NZ_CP043611.1"/>
</dbReference>
<keyword evidence="1" id="KW-1133">Transmembrane helix</keyword>
<evidence type="ECO:0000313" key="3">
    <source>
        <dbReference type="Proteomes" id="UP000077355"/>
    </source>
</evidence>
<feature type="transmembrane region" description="Helical" evidence="1">
    <location>
        <begin position="49"/>
        <end position="67"/>
    </location>
</feature>
<gene>
    <name evidence="2" type="ORF">PBAT_03680</name>
</gene>
<keyword evidence="1" id="KW-0812">Transmembrane</keyword>
<dbReference type="EMBL" id="LVJI01000002">
    <property type="protein sequence ID" value="OAB47987.1"/>
    <property type="molecule type" value="Genomic_DNA"/>
</dbReference>
<keyword evidence="1" id="KW-0472">Membrane</keyword>
<accession>A0A168QN67</accession>
<protein>
    <recommendedName>
        <fullName evidence="4">DUF805 domain-containing protein</fullName>
    </recommendedName>
</protein>
<evidence type="ECO:0000256" key="1">
    <source>
        <dbReference type="SAM" id="Phobius"/>
    </source>
</evidence>
<feature type="transmembrane region" description="Helical" evidence="1">
    <location>
        <begin position="79"/>
        <end position="102"/>
    </location>
</feature>